<evidence type="ECO:0000313" key="3">
    <source>
        <dbReference type="Proteomes" id="UP001652445"/>
    </source>
</evidence>
<accession>A0ABT2UE26</accession>
<reference evidence="2 3" key="1">
    <citation type="submission" date="2022-09" db="EMBL/GenBank/DDBJ databases">
        <authorList>
            <person name="Han X.L."/>
            <person name="Wang Q."/>
            <person name="Lu T."/>
        </authorList>
    </citation>
    <scope>NUCLEOTIDE SEQUENCE [LARGE SCALE GENOMIC DNA]</scope>
    <source>
        <strain evidence="2 3">WQ 127069</strain>
    </source>
</reference>
<protein>
    <recommendedName>
        <fullName evidence="1">STAS domain-containing protein</fullName>
    </recommendedName>
</protein>
<dbReference type="Proteomes" id="UP001652445">
    <property type="component" value="Unassembled WGS sequence"/>
</dbReference>
<dbReference type="Gene3D" id="3.30.750.24">
    <property type="entry name" value="STAS domain"/>
    <property type="match status" value="1"/>
</dbReference>
<dbReference type="EMBL" id="JAOQIO010000036">
    <property type="protein sequence ID" value="MCU6792899.1"/>
    <property type="molecule type" value="Genomic_DNA"/>
</dbReference>
<dbReference type="InterPro" id="IPR036513">
    <property type="entry name" value="STAS_dom_sf"/>
</dbReference>
<keyword evidence="3" id="KW-1185">Reference proteome</keyword>
<dbReference type="PROSITE" id="PS50801">
    <property type="entry name" value="STAS"/>
    <property type="match status" value="1"/>
</dbReference>
<feature type="domain" description="STAS" evidence="1">
    <location>
        <begin position="22"/>
        <end position="138"/>
    </location>
</feature>
<name>A0ABT2UE26_9BACL</name>
<evidence type="ECO:0000259" key="1">
    <source>
        <dbReference type="PROSITE" id="PS50801"/>
    </source>
</evidence>
<proteinExistence type="predicted"/>
<evidence type="ECO:0000313" key="2">
    <source>
        <dbReference type="EMBL" id="MCU6792899.1"/>
    </source>
</evidence>
<sequence length="138" mass="15575">MYLQSDPTGGTNEMVLPIAETLSMKVRYSGSVIILELNGDLTIQFDVLLSRFRDSPRGLETEKRALILNFYRVSSSTGGGIAVLLRLIRERAIGNLYTFMCGLSTYLERLLRIVGLTQYAMVYPDEYTILQRLKEAAE</sequence>
<gene>
    <name evidence="2" type="ORF">OB236_12295</name>
</gene>
<dbReference type="InterPro" id="IPR002645">
    <property type="entry name" value="STAS_dom"/>
</dbReference>
<organism evidence="2 3">
    <name type="scientific">Paenibacillus baimaensis</name>
    <dbReference type="NCBI Taxonomy" id="2982185"/>
    <lineage>
        <taxon>Bacteria</taxon>
        <taxon>Bacillati</taxon>
        <taxon>Bacillota</taxon>
        <taxon>Bacilli</taxon>
        <taxon>Bacillales</taxon>
        <taxon>Paenibacillaceae</taxon>
        <taxon>Paenibacillus</taxon>
    </lineage>
</organism>
<comment type="caution">
    <text evidence="2">The sequence shown here is derived from an EMBL/GenBank/DDBJ whole genome shotgun (WGS) entry which is preliminary data.</text>
</comment>
<dbReference type="SUPFAM" id="SSF52091">
    <property type="entry name" value="SpoIIaa-like"/>
    <property type="match status" value="1"/>
</dbReference>